<reference evidence="8" key="1">
    <citation type="journal article" date="2015" name="Nature">
        <title>Complex archaea that bridge the gap between prokaryotes and eukaryotes.</title>
        <authorList>
            <person name="Spang A."/>
            <person name="Saw J.H."/>
            <person name="Jorgensen S.L."/>
            <person name="Zaremba-Niedzwiedzka K."/>
            <person name="Martijn J."/>
            <person name="Lind A.E."/>
            <person name="van Eijk R."/>
            <person name="Schleper C."/>
            <person name="Guy L."/>
            <person name="Ettema T.J."/>
        </authorList>
    </citation>
    <scope>NUCLEOTIDE SEQUENCE</scope>
</reference>
<dbReference type="SMART" id="SM00382">
    <property type="entry name" value="AAA"/>
    <property type="match status" value="1"/>
</dbReference>
<sequence>MTVLTLRALEKHYGSIKAVDHVDLQLESGEFMAILGPSGSGKSTLMRMVAGLESPTAGDILVDGQSVVNVPPQHRNVAMVFQSFALYPHMTVRDNILFPLVSRKVPKHEHEARLNKATSMLGVEDLLDRRPNRLSGGQQQRVALARALVRDPDLFVFDEPLSALDAQIRSRARAELRELHDQTRITTLYVTHDQVEAMGLADRVAVINEGRLHQVGTPQELYNDPADLFVAGFIGNPPMNLIPINETTVAGIRPEDMLVDPEGDVSNVFIDLAVTIEHIEYLGSEWLAHGQAQSDADTHGQELHVIARLPASSHPDFVSGQKCRMVGQRKDVCLFDRASGKRQARAEVPA</sequence>
<dbReference type="PANTHER" id="PTHR43875">
    <property type="entry name" value="MALTODEXTRIN IMPORT ATP-BINDING PROTEIN MSMX"/>
    <property type="match status" value="1"/>
</dbReference>
<evidence type="ECO:0000256" key="5">
    <source>
        <dbReference type="ARBA" id="ARBA00022967"/>
    </source>
</evidence>
<dbReference type="PROSITE" id="PS50893">
    <property type="entry name" value="ABC_TRANSPORTER_2"/>
    <property type="match status" value="1"/>
</dbReference>
<evidence type="ECO:0000256" key="1">
    <source>
        <dbReference type="ARBA" id="ARBA00022448"/>
    </source>
</evidence>
<feature type="domain" description="ABC transporter" evidence="7">
    <location>
        <begin position="4"/>
        <end position="234"/>
    </location>
</feature>
<dbReference type="InterPro" id="IPR008995">
    <property type="entry name" value="Mo/tungstate-bd_C_term_dom"/>
</dbReference>
<keyword evidence="1" id="KW-0813">Transport</keyword>
<dbReference type="SUPFAM" id="SSF50331">
    <property type="entry name" value="MOP-like"/>
    <property type="match status" value="1"/>
</dbReference>
<evidence type="ECO:0000256" key="2">
    <source>
        <dbReference type="ARBA" id="ARBA00022475"/>
    </source>
</evidence>
<dbReference type="InterPro" id="IPR003593">
    <property type="entry name" value="AAA+_ATPase"/>
</dbReference>
<evidence type="ECO:0000313" key="8">
    <source>
        <dbReference type="EMBL" id="KKN55475.1"/>
    </source>
</evidence>
<dbReference type="InterPro" id="IPR047641">
    <property type="entry name" value="ABC_transpr_MalK/UgpC-like"/>
</dbReference>
<keyword evidence="6" id="KW-0472">Membrane</keyword>
<dbReference type="InterPro" id="IPR017871">
    <property type="entry name" value="ABC_transporter-like_CS"/>
</dbReference>
<dbReference type="GO" id="GO:0005524">
    <property type="term" value="F:ATP binding"/>
    <property type="evidence" value="ECO:0007669"/>
    <property type="project" value="UniProtKB-KW"/>
</dbReference>
<comment type="caution">
    <text evidence="8">The sequence shown here is derived from an EMBL/GenBank/DDBJ whole genome shotgun (WGS) entry which is preliminary data.</text>
</comment>
<organism evidence="8">
    <name type="scientific">marine sediment metagenome</name>
    <dbReference type="NCBI Taxonomy" id="412755"/>
    <lineage>
        <taxon>unclassified sequences</taxon>
        <taxon>metagenomes</taxon>
        <taxon>ecological metagenomes</taxon>
    </lineage>
</organism>
<keyword evidence="3" id="KW-0547">Nucleotide-binding</keyword>
<dbReference type="InterPro" id="IPR015853">
    <property type="entry name" value="ABC_transpr_FbpC"/>
</dbReference>
<protein>
    <recommendedName>
        <fullName evidence="7">ABC transporter domain-containing protein</fullName>
    </recommendedName>
</protein>
<dbReference type="GO" id="GO:0016887">
    <property type="term" value="F:ATP hydrolysis activity"/>
    <property type="evidence" value="ECO:0007669"/>
    <property type="project" value="InterPro"/>
</dbReference>
<evidence type="ECO:0000259" key="7">
    <source>
        <dbReference type="PROSITE" id="PS50893"/>
    </source>
</evidence>
<dbReference type="Gene3D" id="2.40.50.140">
    <property type="entry name" value="Nucleic acid-binding proteins"/>
    <property type="match status" value="1"/>
</dbReference>
<keyword evidence="5" id="KW-1278">Translocase</keyword>
<dbReference type="Gene3D" id="3.40.50.300">
    <property type="entry name" value="P-loop containing nucleotide triphosphate hydrolases"/>
    <property type="match status" value="1"/>
</dbReference>
<proteinExistence type="predicted"/>
<evidence type="ECO:0000256" key="3">
    <source>
        <dbReference type="ARBA" id="ARBA00022741"/>
    </source>
</evidence>
<dbReference type="Gene3D" id="2.40.50.100">
    <property type="match status" value="2"/>
</dbReference>
<dbReference type="InterPro" id="IPR027417">
    <property type="entry name" value="P-loop_NTPase"/>
</dbReference>
<dbReference type="FunFam" id="3.40.50.300:FF:000042">
    <property type="entry name" value="Maltose/maltodextrin ABC transporter, ATP-binding protein"/>
    <property type="match status" value="1"/>
</dbReference>
<dbReference type="AlphaFoldDB" id="A0A0F9RG56"/>
<keyword evidence="4" id="KW-0067">ATP-binding</keyword>
<dbReference type="InterPro" id="IPR003439">
    <property type="entry name" value="ABC_transporter-like_ATP-bd"/>
</dbReference>
<accession>A0A0F9RG56</accession>
<dbReference type="GO" id="GO:0055052">
    <property type="term" value="C:ATP-binding cassette (ABC) transporter complex, substrate-binding subunit-containing"/>
    <property type="evidence" value="ECO:0007669"/>
    <property type="project" value="TreeGrafter"/>
</dbReference>
<gene>
    <name evidence="8" type="ORF">LCGC14_0582020</name>
</gene>
<dbReference type="PANTHER" id="PTHR43875:SF15">
    <property type="entry name" value="TREHALOSE IMPORT ATP-BINDING PROTEIN SUGC"/>
    <property type="match status" value="1"/>
</dbReference>
<dbReference type="Pfam" id="PF00005">
    <property type="entry name" value="ABC_tran"/>
    <property type="match status" value="1"/>
</dbReference>
<dbReference type="PROSITE" id="PS00211">
    <property type="entry name" value="ABC_TRANSPORTER_1"/>
    <property type="match status" value="1"/>
</dbReference>
<dbReference type="SUPFAM" id="SSF52540">
    <property type="entry name" value="P-loop containing nucleoside triphosphate hydrolases"/>
    <property type="match status" value="1"/>
</dbReference>
<dbReference type="CDD" id="cd03259">
    <property type="entry name" value="ABC_Carb_Solutes_like"/>
    <property type="match status" value="1"/>
</dbReference>
<evidence type="ECO:0000256" key="4">
    <source>
        <dbReference type="ARBA" id="ARBA00022840"/>
    </source>
</evidence>
<dbReference type="InterPro" id="IPR012340">
    <property type="entry name" value="NA-bd_OB-fold"/>
</dbReference>
<keyword evidence="2" id="KW-1003">Cell membrane</keyword>
<dbReference type="GO" id="GO:0015408">
    <property type="term" value="F:ABC-type ferric iron transporter activity"/>
    <property type="evidence" value="ECO:0007669"/>
    <property type="project" value="InterPro"/>
</dbReference>
<dbReference type="EMBL" id="LAZR01000883">
    <property type="protein sequence ID" value="KKN55475.1"/>
    <property type="molecule type" value="Genomic_DNA"/>
</dbReference>
<name>A0A0F9RG56_9ZZZZ</name>
<evidence type="ECO:0000256" key="6">
    <source>
        <dbReference type="ARBA" id="ARBA00023136"/>
    </source>
</evidence>